<dbReference type="eggNOG" id="ENOG5031SF9">
    <property type="taxonomic scope" value="Bacteria"/>
</dbReference>
<feature type="compositionally biased region" description="Basic and acidic residues" evidence="1">
    <location>
        <begin position="140"/>
        <end position="157"/>
    </location>
</feature>
<evidence type="ECO:0000313" key="2">
    <source>
        <dbReference type="EMBL" id="ADC63051.1"/>
    </source>
</evidence>
<dbReference type="EMBL" id="CP001896">
    <property type="protein sequence ID" value="ADC63051.1"/>
    <property type="molecule type" value="Genomic_DNA"/>
</dbReference>
<feature type="region of interest" description="Disordered" evidence="1">
    <location>
        <begin position="268"/>
        <end position="287"/>
    </location>
</feature>
<feature type="compositionally biased region" description="Polar residues" evidence="1">
    <location>
        <begin position="159"/>
        <end position="168"/>
    </location>
</feature>
<proteinExistence type="predicted"/>
<dbReference type="KEGG" id="alv:Alvin_2129"/>
<feature type="region of interest" description="Disordered" evidence="1">
    <location>
        <begin position="140"/>
        <end position="197"/>
    </location>
</feature>
<organism evidence="2 3">
    <name type="scientific">Allochromatium vinosum (strain ATCC 17899 / DSM 180 / NBRC 103801 / NCIMB 10441 / D)</name>
    <name type="common">Chromatium vinosum</name>
    <dbReference type="NCBI Taxonomy" id="572477"/>
    <lineage>
        <taxon>Bacteria</taxon>
        <taxon>Pseudomonadati</taxon>
        <taxon>Pseudomonadota</taxon>
        <taxon>Gammaproteobacteria</taxon>
        <taxon>Chromatiales</taxon>
        <taxon>Chromatiaceae</taxon>
        <taxon>Allochromatium</taxon>
    </lineage>
</organism>
<dbReference type="STRING" id="572477.Alvin_2129"/>
<reference evidence="2 3" key="1">
    <citation type="journal article" date="2011" name="Stand. Genomic Sci.">
        <title>Complete genome sequence of Allochromatium vinosum DSM 180(T).</title>
        <authorList>
            <person name="Weissgerber T."/>
            <person name="Zigann R."/>
            <person name="Bruce D."/>
            <person name="Chang Y.J."/>
            <person name="Detter J.C."/>
            <person name="Han C."/>
            <person name="Hauser L."/>
            <person name="Jeffries C.D."/>
            <person name="Land M."/>
            <person name="Munk A.C."/>
            <person name="Tapia R."/>
            <person name="Dahl C."/>
        </authorList>
    </citation>
    <scope>NUCLEOTIDE SEQUENCE [LARGE SCALE GENOMIC DNA]</scope>
    <source>
        <strain evidence="3">ATCC 17899 / DSM 180 / NBRC 103801 / NCIMB 10441 / D</strain>
    </source>
</reference>
<evidence type="ECO:0000313" key="3">
    <source>
        <dbReference type="Proteomes" id="UP000001441"/>
    </source>
</evidence>
<sequence length="287" mass="30659">MPSVTPDLMPPEAPLVPVFPLGGAARALALYPGTAGEVRVHWRLSADEVVGQGARFPSADGAPEAVLRLGRLRAGGGSEPVHERRLRLSGLSGSGEVAFRIGDDFGLFEAELGLMNSGGGWLLLARSNRLQSARGLGLESLRHPDSWNHPDSWDRPEAPSQTIDSEPSASPVWPTDAATAGTAERSETPPTLVGRPDAAGVRVPTAIPVLNYADPAPATTRVVIEAELRIHGWSAPNTEIDLFGQRYRVGPGGRFQLNVKVEDPELIRRALERHPPPESVDPRESSS</sequence>
<evidence type="ECO:0000256" key="1">
    <source>
        <dbReference type="SAM" id="MobiDB-lite"/>
    </source>
</evidence>
<protein>
    <submittedName>
        <fullName evidence="2">Uncharacterized protein</fullName>
    </submittedName>
</protein>
<accession>D3RVB9</accession>
<name>D3RVB9_ALLVD</name>
<dbReference type="Proteomes" id="UP000001441">
    <property type="component" value="Chromosome"/>
</dbReference>
<dbReference type="HOGENOM" id="CLU_796782_0_0_6"/>
<dbReference type="AlphaFoldDB" id="D3RVB9"/>
<keyword evidence="3" id="KW-1185">Reference proteome</keyword>
<gene>
    <name evidence="2" type="ordered locus">Alvin_2129</name>
</gene>